<accession>A0A2A9PT14</accession>
<feature type="compositionally biased region" description="Basic and acidic residues" evidence="1">
    <location>
        <begin position="12"/>
        <end position="23"/>
    </location>
</feature>
<feature type="region of interest" description="Disordered" evidence="1">
    <location>
        <begin position="1"/>
        <end position="54"/>
    </location>
</feature>
<dbReference type="EMBL" id="LAZP02000005">
    <property type="protein sequence ID" value="PFH63233.1"/>
    <property type="molecule type" value="Genomic_DNA"/>
</dbReference>
<dbReference type="OrthoDB" id="4926943at2759"/>
<sequence>MVSTDLLPESATETRRIYPDRQPEPPPRSGTESGALSWGETMMPPPLPCQRNVGGFGSGSAAGYESSSSSSSSADAAVAAESALAASPASVLGAVFDEPAYHLLDPLQLQPSSPSWLWPNGSWPCEFTIDLPGSPLFPSDGLTWTMSSPLMAHHGYLPSALPPRTPKPWGALPPQAHGYRQDAGAVGPNMMH</sequence>
<organism evidence="2 3">
    <name type="scientific">Ophiocordyceps unilateralis</name>
    <name type="common">Zombie-ant fungus</name>
    <name type="synonym">Torrubia unilateralis</name>
    <dbReference type="NCBI Taxonomy" id="268505"/>
    <lineage>
        <taxon>Eukaryota</taxon>
        <taxon>Fungi</taxon>
        <taxon>Dikarya</taxon>
        <taxon>Ascomycota</taxon>
        <taxon>Pezizomycotina</taxon>
        <taxon>Sordariomycetes</taxon>
        <taxon>Hypocreomycetidae</taxon>
        <taxon>Hypocreales</taxon>
        <taxon>Ophiocordycipitaceae</taxon>
        <taxon>Ophiocordyceps</taxon>
    </lineage>
</organism>
<name>A0A2A9PT14_OPHUN</name>
<dbReference type="Proteomes" id="UP000037136">
    <property type="component" value="Unassembled WGS sequence"/>
</dbReference>
<reference evidence="2 3" key="1">
    <citation type="journal article" date="2015" name="BMC Genomics">
        <title>Gene expression during zombie ant biting behavior reflects the complexity underlying fungal parasitic behavioral manipulation.</title>
        <authorList>
            <person name="de Bekker C."/>
            <person name="Ohm R.A."/>
            <person name="Loreto R.G."/>
            <person name="Sebastian A."/>
            <person name="Albert I."/>
            <person name="Merrow M."/>
            <person name="Brachmann A."/>
            <person name="Hughes D.P."/>
        </authorList>
    </citation>
    <scope>NUCLEOTIDE SEQUENCE [LARGE SCALE GENOMIC DNA]</scope>
    <source>
        <strain evidence="2 3">SC16a</strain>
    </source>
</reference>
<protein>
    <submittedName>
        <fullName evidence="2">Uncharacterized protein</fullName>
    </submittedName>
</protein>
<dbReference type="AlphaFoldDB" id="A0A2A9PT14"/>
<keyword evidence="3" id="KW-1185">Reference proteome</keyword>
<evidence type="ECO:0000313" key="3">
    <source>
        <dbReference type="Proteomes" id="UP000037136"/>
    </source>
</evidence>
<proteinExistence type="predicted"/>
<gene>
    <name evidence="2" type="ORF">XA68_15867</name>
</gene>
<reference evidence="2 3" key="2">
    <citation type="journal article" date="2017" name="Sci. Rep.">
        <title>Ant-infecting Ophiocordyceps genomes reveal a high diversity of potential behavioral manipulation genes and a possible major role for enterotoxins.</title>
        <authorList>
            <person name="de Bekker C."/>
            <person name="Ohm R.A."/>
            <person name="Evans H.C."/>
            <person name="Brachmann A."/>
            <person name="Hughes D.P."/>
        </authorList>
    </citation>
    <scope>NUCLEOTIDE SEQUENCE [LARGE SCALE GENOMIC DNA]</scope>
    <source>
        <strain evidence="2 3">SC16a</strain>
    </source>
</reference>
<evidence type="ECO:0000313" key="2">
    <source>
        <dbReference type="EMBL" id="PFH63233.1"/>
    </source>
</evidence>
<comment type="caution">
    <text evidence="2">The sequence shown here is derived from an EMBL/GenBank/DDBJ whole genome shotgun (WGS) entry which is preliminary data.</text>
</comment>
<evidence type="ECO:0000256" key="1">
    <source>
        <dbReference type="SAM" id="MobiDB-lite"/>
    </source>
</evidence>